<sequence length="76" mass="8915">MRSLQADTSDYLQSSIRIFIVFQIRHSHAAVLDIKYEVRICSSLMRDISMPTPYWNWVGLELAQSTKVRTVIRPFQ</sequence>
<dbReference type="EMBL" id="JACSDZ010000009">
    <property type="protein sequence ID" value="KAF7395734.1"/>
    <property type="molecule type" value="Genomic_DNA"/>
</dbReference>
<organism evidence="1 2">
    <name type="scientific">Vespula germanica</name>
    <name type="common">German yellow jacket</name>
    <name type="synonym">Paravespula germanica</name>
    <dbReference type="NCBI Taxonomy" id="30212"/>
    <lineage>
        <taxon>Eukaryota</taxon>
        <taxon>Metazoa</taxon>
        <taxon>Ecdysozoa</taxon>
        <taxon>Arthropoda</taxon>
        <taxon>Hexapoda</taxon>
        <taxon>Insecta</taxon>
        <taxon>Pterygota</taxon>
        <taxon>Neoptera</taxon>
        <taxon>Endopterygota</taxon>
        <taxon>Hymenoptera</taxon>
        <taxon>Apocrita</taxon>
        <taxon>Aculeata</taxon>
        <taxon>Vespoidea</taxon>
        <taxon>Vespidae</taxon>
        <taxon>Vespinae</taxon>
        <taxon>Vespula</taxon>
    </lineage>
</organism>
<proteinExistence type="predicted"/>
<dbReference type="AlphaFoldDB" id="A0A834N5H6"/>
<evidence type="ECO:0000313" key="1">
    <source>
        <dbReference type="EMBL" id="KAF7395734.1"/>
    </source>
</evidence>
<reference evidence="1" key="1">
    <citation type="journal article" date="2020" name="G3 (Bethesda)">
        <title>High-Quality Assemblies for Three Invasive Social Wasps from the &lt;i&gt;Vespula&lt;/i&gt; Genus.</title>
        <authorList>
            <person name="Harrop T.W.R."/>
            <person name="Guhlin J."/>
            <person name="McLaughlin G.M."/>
            <person name="Permina E."/>
            <person name="Stockwell P."/>
            <person name="Gilligan J."/>
            <person name="Le Lec M.F."/>
            <person name="Gruber M.A.M."/>
            <person name="Quinn O."/>
            <person name="Lovegrove M."/>
            <person name="Duncan E.J."/>
            <person name="Remnant E.J."/>
            <person name="Van Eeckhoven J."/>
            <person name="Graham B."/>
            <person name="Knapp R.A."/>
            <person name="Langford K.W."/>
            <person name="Kronenberg Z."/>
            <person name="Press M.O."/>
            <person name="Eacker S.M."/>
            <person name="Wilson-Rankin E.E."/>
            <person name="Purcell J."/>
            <person name="Lester P.J."/>
            <person name="Dearden P.K."/>
        </authorList>
    </citation>
    <scope>NUCLEOTIDE SEQUENCE</scope>
    <source>
        <strain evidence="1">Linc-1</strain>
    </source>
</reference>
<evidence type="ECO:0000313" key="2">
    <source>
        <dbReference type="Proteomes" id="UP000617340"/>
    </source>
</evidence>
<keyword evidence="2" id="KW-1185">Reference proteome</keyword>
<protein>
    <submittedName>
        <fullName evidence="1">Uncharacterized protein</fullName>
    </submittedName>
</protein>
<dbReference type="Proteomes" id="UP000617340">
    <property type="component" value="Unassembled WGS sequence"/>
</dbReference>
<comment type="caution">
    <text evidence="1">The sequence shown here is derived from an EMBL/GenBank/DDBJ whole genome shotgun (WGS) entry which is preliminary data.</text>
</comment>
<accession>A0A834N5H6</accession>
<name>A0A834N5H6_VESGE</name>
<gene>
    <name evidence="1" type="ORF">HZH68_009784</name>
</gene>